<dbReference type="AlphaFoldDB" id="A0A9P5BW97"/>
<dbReference type="Pfam" id="PF00067">
    <property type="entry name" value="p450"/>
    <property type="match status" value="1"/>
</dbReference>
<sequence>MASDRGIPKITSSKSWFASRQDFAAHGVEIIEKGFKQAKSGVFRVTALDGSDLVLLAPEHWLAICKKKDEEVAPARKEFFLCDLHGAPFEEPYLYRYLASRMPGFDKHLEVISEALDEGIASVLSEGFDYSHGDSRPVIMQPQILHVYSHVIWRVILGNNFSPEVVDIFESYSATLIPVMKALKAQRPIIARITAAFSSDVRKVNAQLERVTAFFTPLFEQCAQALEQGLDMSSVNNDWLEELVRMAPEEKRRDYKYLTNVLIGFAFTFVFSPGPSTTQIVYEFAFRPDYTKLVLEEANQVLGEQVDIWHFTRDSLRRLSLLDSFCKETHKHHPTAASNLMKKIHKTQTLPNGVVLPAGTIFEVVMTAAHLSNPGFDNPAKWNGRRYHELRQQMSNGLGANKYDWGTATRDDVNFGEQLALFLLPSIEVVQIPKNSQRGHPTPKLLWPRACMPVYPDPLRSLASLIETRSADMESLQASLCDRASKDPQSSTNYFIKLPNEIVLEIINLCQARKALSRVNKQLRSLSIPYIFRRMRKWVNEDRLFDSLQVIEKNPTILSAVQHFSLSSDGPNRPASRWDFLDSASGPCPAAAPALLATVLHKMINLEELSLRLCYGNKTLSGPLRKELLNKNIVLASIRILTFGNTSTMNFVPSTFINLRVLSVTVKTSPKKKPGLQGASTILQLEVLELKQDNWTTEDVEEIFELFPQVSKLLVDGELKNTRVSTLIPIFKQFNNLRYLALTTVPKVYPRPGLFDDRLLDEIDDLRETHPLKEDLVINAVELFQQCQQLETVCLKDVFDGHVFLPTRNGKEITVDDTVFTNEDGFTFGWPVLSTM</sequence>
<comment type="similarity">
    <text evidence="2">Belongs to the cytochrome P450 family.</text>
</comment>
<keyword evidence="4" id="KW-0560">Oxidoreductase</keyword>
<dbReference type="SUPFAM" id="SSF52047">
    <property type="entry name" value="RNI-like"/>
    <property type="match status" value="1"/>
</dbReference>
<dbReference type="InterPro" id="IPR001128">
    <property type="entry name" value="Cyt_P450"/>
</dbReference>
<dbReference type="Proteomes" id="UP000711996">
    <property type="component" value="Unassembled WGS sequence"/>
</dbReference>
<accession>A0A9P5BW97</accession>
<dbReference type="EMBL" id="QPMT01000045">
    <property type="protein sequence ID" value="KAF4850768.1"/>
    <property type="molecule type" value="Genomic_DNA"/>
</dbReference>
<comment type="caution">
    <text evidence="6">The sequence shown here is derived from an EMBL/GenBank/DDBJ whole genome shotgun (WGS) entry which is preliminary data.</text>
</comment>
<evidence type="ECO:0000256" key="1">
    <source>
        <dbReference type="ARBA" id="ARBA00001971"/>
    </source>
</evidence>
<dbReference type="GO" id="GO:0004497">
    <property type="term" value="F:monooxygenase activity"/>
    <property type="evidence" value="ECO:0007669"/>
    <property type="project" value="UniProtKB-KW"/>
</dbReference>
<evidence type="ECO:0000256" key="4">
    <source>
        <dbReference type="ARBA" id="ARBA00023002"/>
    </source>
</evidence>
<evidence type="ECO:0000256" key="2">
    <source>
        <dbReference type="ARBA" id="ARBA00010617"/>
    </source>
</evidence>
<dbReference type="InterPro" id="IPR032675">
    <property type="entry name" value="LRR_dom_sf"/>
</dbReference>
<dbReference type="GO" id="GO:0005506">
    <property type="term" value="F:iron ion binding"/>
    <property type="evidence" value="ECO:0007669"/>
    <property type="project" value="InterPro"/>
</dbReference>
<dbReference type="Gene3D" id="3.80.10.10">
    <property type="entry name" value="Ribonuclease Inhibitor"/>
    <property type="match status" value="1"/>
</dbReference>
<reference evidence="6" key="1">
    <citation type="submission" date="2019-06" db="EMBL/GenBank/DDBJ databases">
        <authorList>
            <person name="Gan P."/>
            <person name="Shirasu K."/>
        </authorList>
    </citation>
    <scope>NUCLEOTIDE SEQUENCE [LARGE SCALE GENOMIC DNA]</scope>
    <source>
        <strain evidence="6">CAD2</strain>
    </source>
</reference>
<keyword evidence="3" id="KW-0479">Metal-binding</keyword>
<organism evidence="6 7">
    <name type="scientific">Colletotrichum siamense</name>
    <name type="common">Anthracnose fungus</name>
    <dbReference type="NCBI Taxonomy" id="690259"/>
    <lineage>
        <taxon>Eukaryota</taxon>
        <taxon>Fungi</taxon>
        <taxon>Dikarya</taxon>
        <taxon>Ascomycota</taxon>
        <taxon>Pezizomycotina</taxon>
        <taxon>Sordariomycetes</taxon>
        <taxon>Hypocreomycetidae</taxon>
        <taxon>Glomerellales</taxon>
        <taxon>Glomerellaceae</taxon>
        <taxon>Colletotrichum</taxon>
        <taxon>Colletotrichum gloeosporioides species complex</taxon>
    </lineage>
</organism>
<evidence type="ECO:0000256" key="3">
    <source>
        <dbReference type="ARBA" id="ARBA00022723"/>
    </source>
</evidence>
<gene>
    <name evidence="6" type="primary">BOA4-1</name>
    <name evidence="6" type="ORF">CGCSCA2_v011269</name>
</gene>
<keyword evidence="7" id="KW-1185">Reference proteome</keyword>
<dbReference type="InterPro" id="IPR036396">
    <property type="entry name" value="Cyt_P450_sf"/>
</dbReference>
<dbReference type="SUPFAM" id="SSF48264">
    <property type="entry name" value="Cytochrome P450"/>
    <property type="match status" value="1"/>
</dbReference>
<dbReference type="Gene3D" id="1.10.630.10">
    <property type="entry name" value="Cytochrome P450"/>
    <property type="match status" value="1"/>
</dbReference>
<proteinExistence type="inferred from homology"/>
<comment type="cofactor">
    <cofactor evidence="1">
        <name>heme</name>
        <dbReference type="ChEBI" id="CHEBI:30413"/>
    </cofactor>
</comment>
<protein>
    <submittedName>
        <fullName evidence="6">Cytochrome P450 monooxygenase BOA4</fullName>
    </submittedName>
</protein>
<evidence type="ECO:0000313" key="7">
    <source>
        <dbReference type="Proteomes" id="UP000711996"/>
    </source>
</evidence>
<name>A0A9P5BW97_COLSI</name>
<evidence type="ECO:0000256" key="5">
    <source>
        <dbReference type="ARBA" id="ARBA00023004"/>
    </source>
</evidence>
<keyword evidence="5" id="KW-0408">Iron</keyword>
<dbReference type="GO" id="GO:0020037">
    <property type="term" value="F:heme binding"/>
    <property type="evidence" value="ECO:0007669"/>
    <property type="project" value="InterPro"/>
</dbReference>
<dbReference type="GO" id="GO:0016705">
    <property type="term" value="F:oxidoreductase activity, acting on paired donors, with incorporation or reduction of molecular oxygen"/>
    <property type="evidence" value="ECO:0007669"/>
    <property type="project" value="InterPro"/>
</dbReference>
<dbReference type="PANTHER" id="PTHR46206">
    <property type="entry name" value="CYTOCHROME P450"/>
    <property type="match status" value="1"/>
</dbReference>
<dbReference type="OrthoDB" id="4796384at2759"/>
<evidence type="ECO:0000313" key="6">
    <source>
        <dbReference type="EMBL" id="KAF4850768.1"/>
    </source>
</evidence>
<keyword evidence="6" id="KW-0503">Monooxygenase</keyword>